<comment type="caution">
    <text evidence="1">The sequence shown here is derived from an EMBL/GenBank/DDBJ whole genome shotgun (WGS) entry which is preliminary data.</text>
</comment>
<name>A0ACB9JPP2_9ASTR</name>
<organism evidence="1 2">
    <name type="scientific">Smallanthus sonchifolius</name>
    <dbReference type="NCBI Taxonomy" id="185202"/>
    <lineage>
        <taxon>Eukaryota</taxon>
        <taxon>Viridiplantae</taxon>
        <taxon>Streptophyta</taxon>
        <taxon>Embryophyta</taxon>
        <taxon>Tracheophyta</taxon>
        <taxon>Spermatophyta</taxon>
        <taxon>Magnoliopsida</taxon>
        <taxon>eudicotyledons</taxon>
        <taxon>Gunneridae</taxon>
        <taxon>Pentapetalae</taxon>
        <taxon>asterids</taxon>
        <taxon>campanulids</taxon>
        <taxon>Asterales</taxon>
        <taxon>Asteraceae</taxon>
        <taxon>Asteroideae</taxon>
        <taxon>Heliantheae alliance</taxon>
        <taxon>Millerieae</taxon>
        <taxon>Smallanthus</taxon>
    </lineage>
</organism>
<reference evidence="1 2" key="2">
    <citation type="journal article" date="2022" name="Mol. Ecol. Resour.">
        <title>The genomes of chicory, endive, great burdock and yacon provide insights into Asteraceae paleo-polyploidization history and plant inulin production.</title>
        <authorList>
            <person name="Fan W."/>
            <person name="Wang S."/>
            <person name="Wang H."/>
            <person name="Wang A."/>
            <person name="Jiang F."/>
            <person name="Liu H."/>
            <person name="Zhao H."/>
            <person name="Xu D."/>
            <person name="Zhang Y."/>
        </authorList>
    </citation>
    <scope>NUCLEOTIDE SEQUENCE [LARGE SCALE GENOMIC DNA]</scope>
    <source>
        <strain evidence="2">cv. Yunnan</strain>
        <tissue evidence="1">Leaves</tissue>
    </source>
</reference>
<evidence type="ECO:0000313" key="2">
    <source>
        <dbReference type="Proteomes" id="UP001056120"/>
    </source>
</evidence>
<keyword evidence="2" id="KW-1185">Reference proteome</keyword>
<sequence length="114" mass="12412">MNCVRNCNENLGIYRRWYSKDEQKGIAPFVIVESEDQPLELRKSASVVVLMPVLSFGTLIRGGSADLAATIVAVSSPEQVVTACAFIDLNYHEDGVCSIDASKIGARRFPCSDS</sequence>
<protein>
    <submittedName>
        <fullName evidence="1">Uncharacterized protein</fullName>
    </submittedName>
</protein>
<evidence type="ECO:0000313" key="1">
    <source>
        <dbReference type="EMBL" id="KAI3821996.1"/>
    </source>
</evidence>
<gene>
    <name evidence="1" type="ORF">L1987_09577</name>
</gene>
<proteinExistence type="predicted"/>
<reference evidence="2" key="1">
    <citation type="journal article" date="2022" name="Mol. Ecol. Resour.">
        <title>The genomes of chicory, endive, great burdock and yacon provide insights into Asteraceae palaeo-polyploidization history and plant inulin production.</title>
        <authorList>
            <person name="Fan W."/>
            <person name="Wang S."/>
            <person name="Wang H."/>
            <person name="Wang A."/>
            <person name="Jiang F."/>
            <person name="Liu H."/>
            <person name="Zhao H."/>
            <person name="Xu D."/>
            <person name="Zhang Y."/>
        </authorList>
    </citation>
    <scope>NUCLEOTIDE SEQUENCE [LARGE SCALE GENOMIC DNA]</scope>
    <source>
        <strain evidence="2">cv. Yunnan</strain>
    </source>
</reference>
<accession>A0ACB9JPP2</accession>
<dbReference type="EMBL" id="CM042020">
    <property type="protein sequence ID" value="KAI3821996.1"/>
    <property type="molecule type" value="Genomic_DNA"/>
</dbReference>
<dbReference type="Proteomes" id="UP001056120">
    <property type="component" value="Linkage Group LG03"/>
</dbReference>